<proteinExistence type="predicted"/>
<dbReference type="STRING" id="1221996.QY95_00572"/>
<sequence length="237" mass="26790">MDRHRSLSSFIIMYMAILPDKHDESVQITGGSALSYLFLYTMHAKMPVFVHPYKSPIHPSIKTLLSAFVELSHKLYILNIFNNNFKGVLEMNKITKMMISFVLVCSVLFPLSSSLNQASAASGKTVTECTGYGYTKTCKKYKVFKYNTYWTKSEVKKVVKKYEANSSNKQLIIDYIISLAPPAGIAVLFKNIGWNNTIGPFQKAKSKGTGLRIKYDMYVPLSGPNIVKTKNYKVSYE</sequence>
<keyword evidence="2" id="KW-1185">Reference proteome</keyword>
<dbReference type="AlphaFoldDB" id="A0A0F5I8Z0"/>
<reference evidence="1" key="1">
    <citation type="submission" date="2015-02" db="EMBL/GenBank/DDBJ databases">
        <title>Genome Assembly of Bacillaceae bacterium MTCC 8252.</title>
        <authorList>
            <person name="Verma A."/>
            <person name="Khatri I."/>
            <person name="Mual P."/>
            <person name="Subramanian S."/>
            <person name="Krishnamurthi S."/>
        </authorList>
    </citation>
    <scope>NUCLEOTIDE SEQUENCE [LARGE SCALE GENOMIC DNA]</scope>
    <source>
        <strain evidence="1">MTCC 8252</strain>
    </source>
</reference>
<dbReference type="EMBL" id="JWIR02000019">
    <property type="protein sequence ID" value="KKB41765.1"/>
    <property type="molecule type" value="Genomic_DNA"/>
</dbReference>
<organism evidence="1 2">
    <name type="scientific">Bacillus thermotolerans</name>
    <name type="common">Quasibacillus thermotolerans</name>
    <dbReference type="NCBI Taxonomy" id="1221996"/>
    <lineage>
        <taxon>Bacteria</taxon>
        <taxon>Bacillati</taxon>
        <taxon>Bacillota</taxon>
        <taxon>Bacilli</taxon>
        <taxon>Bacillales</taxon>
        <taxon>Bacillaceae</taxon>
        <taxon>Bacillus</taxon>
    </lineage>
</organism>
<protein>
    <submittedName>
        <fullName evidence="1">Uncharacterized protein</fullName>
    </submittedName>
</protein>
<evidence type="ECO:0000313" key="1">
    <source>
        <dbReference type="EMBL" id="KKB41765.1"/>
    </source>
</evidence>
<name>A0A0F5I8Z0_BACTR</name>
<gene>
    <name evidence="1" type="ORF">QY95_00572</name>
</gene>
<accession>A0A0F5I8Z0</accession>
<comment type="caution">
    <text evidence="1">The sequence shown here is derived from an EMBL/GenBank/DDBJ whole genome shotgun (WGS) entry which is preliminary data.</text>
</comment>
<dbReference type="Proteomes" id="UP000031563">
    <property type="component" value="Unassembled WGS sequence"/>
</dbReference>
<evidence type="ECO:0000313" key="2">
    <source>
        <dbReference type="Proteomes" id="UP000031563"/>
    </source>
</evidence>